<organism evidence="1 2">
    <name type="scientific">Apiospora kogelbergensis</name>
    <dbReference type="NCBI Taxonomy" id="1337665"/>
    <lineage>
        <taxon>Eukaryota</taxon>
        <taxon>Fungi</taxon>
        <taxon>Dikarya</taxon>
        <taxon>Ascomycota</taxon>
        <taxon>Pezizomycotina</taxon>
        <taxon>Sordariomycetes</taxon>
        <taxon>Xylariomycetidae</taxon>
        <taxon>Amphisphaeriales</taxon>
        <taxon>Apiosporaceae</taxon>
        <taxon>Apiospora</taxon>
    </lineage>
</organism>
<protein>
    <submittedName>
        <fullName evidence="1">Uncharacterized protein</fullName>
    </submittedName>
</protein>
<dbReference type="Proteomes" id="UP001392437">
    <property type="component" value="Unassembled WGS sequence"/>
</dbReference>
<evidence type="ECO:0000313" key="2">
    <source>
        <dbReference type="Proteomes" id="UP001392437"/>
    </source>
</evidence>
<keyword evidence="2" id="KW-1185">Reference proteome</keyword>
<gene>
    <name evidence="1" type="ORF">PG999_011393</name>
</gene>
<dbReference type="EMBL" id="JAQQWP010000009">
    <property type="protein sequence ID" value="KAK8101019.1"/>
    <property type="molecule type" value="Genomic_DNA"/>
</dbReference>
<proteinExistence type="predicted"/>
<accession>A0AAW0QFI4</accession>
<name>A0AAW0QFI4_9PEZI</name>
<evidence type="ECO:0000313" key="1">
    <source>
        <dbReference type="EMBL" id="KAK8101019.1"/>
    </source>
</evidence>
<comment type="caution">
    <text evidence="1">The sequence shown here is derived from an EMBL/GenBank/DDBJ whole genome shotgun (WGS) entry which is preliminary data.</text>
</comment>
<dbReference type="AlphaFoldDB" id="A0AAW0QFI4"/>
<sequence>MVRIYTSATGVSMQWLATVGSGLIWTCQNSLSLNTGNRKAVAMVVYDPPRSHYDEELEIAVVTPATNLLYNLAITRYSFA</sequence>
<reference evidence="1 2" key="1">
    <citation type="submission" date="2023-01" db="EMBL/GenBank/DDBJ databases">
        <title>Analysis of 21 Apiospora genomes using comparative genomics revels a genus with tremendous synthesis potential of carbohydrate active enzymes and secondary metabolites.</title>
        <authorList>
            <person name="Sorensen T."/>
        </authorList>
    </citation>
    <scope>NUCLEOTIDE SEQUENCE [LARGE SCALE GENOMIC DNA]</scope>
    <source>
        <strain evidence="1 2">CBS 117206</strain>
    </source>
</reference>